<proteinExistence type="predicted"/>
<accession>A0ACB9K148</accession>
<evidence type="ECO:0000313" key="1">
    <source>
        <dbReference type="EMBL" id="KAI3825996.1"/>
    </source>
</evidence>
<organism evidence="1 2">
    <name type="scientific">Smallanthus sonchifolius</name>
    <dbReference type="NCBI Taxonomy" id="185202"/>
    <lineage>
        <taxon>Eukaryota</taxon>
        <taxon>Viridiplantae</taxon>
        <taxon>Streptophyta</taxon>
        <taxon>Embryophyta</taxon>
        <taxon>Tracheophyta</taxon>
        <taxon>Spermatophyta</taxon>
        <taxon>Magnoliopsida</taxon>
        <taxon>eudicotyledons</taxon>
        <taxon>Gunneridae</taxon>
        <taxon>Pentapetalae</taxon>
        <taxon>asterids</taxon>
        <taxon>campanulids</taxon>
        <taxon>Asterales</taxon>
        <taxon>Asteraceae</taxon>
        <taxon>Asteroideae</taxon>
        <taxon>Heliantheae alliance</taxon>
        <taxon>Millerieae</taxon>
        <taxon>Smallanthus</taxon>
    </lineage>
</organism>
<evidence type="ECO:0000313" key="2">
    <source>
        <dbReference type="Proteomes" id="UP001056120"/>
    </source>
</evidence>
<sequence length="66" mass="7486">MEHRFNTRANSVISPPVEGARFRCISFRFSFSSSLTLIVLWFPVERSKQCSLNTSQSPISHPDQSA</sequence>
<reference evidence="2" key="1">
    <citation type="journal article" date="2022" name="Mol. Ecol. Resour.">
        <title>The genomes of chicory, endive, great burdock and yacon provide insights into Asteraceae palaeo-polyploidization history and plant inulin production.</title>
        <authorList>
            <person name="Fan W."/>
            <person name="Wang S."/>
            <person name="Wang H."/>
            <person name="Wang A."/>
            <person name="Jiang F."/>
            <person name="Liu H."/>
            <person name="Zhao H."/>
            <person name="Xu D."/>
            <person name="Zhang Y."/>
        </authorList>
    </citation>
    <scope>NUCLEOTIDE SEQUENCE [LARGE SCALE GENOMIC DNA]</scope>
    <source>
        <strain evidence="2">cv. Yunnan</strain>
    </source>
</reference>
<name>A0ACB9K148_9ASTR</name>
<dbReference type="EMBL" id="CM042018">
    <property type="protein sequence ID" value="KAI3825996.1"/>
    <property type="molecule type" value="Genomic_DNA"/>
</dbReference>
<keyword evidence="2" id="KW-1185">Reference proteome</keyword>
<gene>
    <name evidence="1" type="ORF">L1987_00035</name>
</gene>
<comment type="caution">
    <text evidence="1">The sequence shown here is derived from an EMBL/GenBank/DDBJ whole genome shotgun (WGS) entry which is preliminary data.</text>
</comment>
<protein>
    <submittedName>
        <fullName evidence="1">Uncharacterized protein</fullName>
    </submittedName>
</protein>
<reference evidence="1 2" key="2">
    <citation type="journal article" date="2022" name="Mol. Ecol. Resour.">
        <title>The genomes of chicory, endive, great burdock and yacon provide insights into Asteraceae paleo-polyploidization history and plant inulin production.</title>
        <authorList>
            <person name="Fan W."/>
            <person name="Wang S."/>
            <person name="Wang H."/>
            <person name="Wang A."/>
            <person name="Jiang F."/>
            <person name="Liu H."/>
            <person name="Zhao H."/>
            <person name="Xu D."/>
            <person name="Zhang Y."/>
        </authorList>
    </citation>
    <scope>NUCLEOTIDE SEQUENCE [LARGE SCALE GENOMIC DNA]</scope>
    <source>
        <strain evidence="2">cv. Yunnan</strain>
        <tissue evidence="1">Leaves</tissue>
    </source>
</reference>
<dbReference type="Proteomes" id="UP001056120">
    <property type="component" value="Linkage Group LG01"/>
</dbReference>